<evidence type="ECO:0000259" key="3">
    <source>
        <dbReference type="PROSITE" id="PS50011"/>
    </source>
</evidence>
<dbReference type="PROSITE" id="PS00107">
    <property type="entry name" value="PROTEIN_KINASE_ATP"/>
    <property type="match status" value="1"/>
</dbReference>
<dbReference type="InterPro" id="IPR011009">
    <property type="entry name" value="Kinase-like_dom_sf"/>
</dbReference>
<reference evidence="5" key="1">
    <citation type="submission" date="2025-08" db="UniProtKB">
        <authorList>
            <consortium name="RefSeq"/>
        </authorList>
    </citation>
    <scope>IDENTIFICATION</scope>
</reference>
<feature type="region of interest" description="Disordered" evidence="2">
    <location>
        <begin position="244"/>
        <end position="266"/>
    </location>
</feature>
<dbReference type="Gene3D" id="3.30.200.20">
    <property type="entry name" value="Phosphorylase Kinase, domain 1"/>
    <property type="match status" value="1"/>
</dbReference>
<keyword evidence="1" id="KW-0067">ATP-binding</keyword>
<dbReference type="Pfam" id="PF00069">
    <property type="entry name" value="Pkinase"/>
    <property type="match status" value="1"/>
</dbReference>
<keyword evidence="1" id="KW-0547">Nucleotide-binding</keyword>
<dbReference type="RefSeq" id="XP_022111499.1">
    <property type="nucleotide sequence ID" value="XM_022255807.1"/>
</dbReference>
<sequence length="559" mass="61530">MFRFASGYASEKFRSLSAYRLASPQPVAAVRHDAIAQALKCPSVKITEKVVRPLKLTGHSPVLSGQSPAITCPERSGQGDQQPEGRDVGCDIAQPTKGRNNLSSTDETFPRSLTVPQEDRDPEPPGKMKEAGEGSAGETTPLPDNKTAQPLPDLLNMTPCEMLKMSRSEKTAVANGVTDHIQRAVRANISLTQEEQGPHVEENKQNAEKAQQLFDQMQTPITAGPGSSQRNNPVNQTEMIHKPCLSTRGNKQPQTSPTQLGSLGTLPRIDKADLTPVMSRKGHSYSTVKLGSGSFGEVSLMQNCTDGTLIAVKRLTKVGNRLKAEEAFKRETQAMNAVSSSSAFPKFLGIVDRYSFAMEFLGDLDKQNACSAYKMFRKRSSKMKSLDWLKVATDVTQGLQDMHAAGWTHNDLHSDNVMVWRDPEDQSGGWEGKIIDLGYAYRIDNPPPPQQLTPTQEKKCFKDCGQLAPEVIKGTSRYNVKSDVYSLGQFFLDIVSETGRASCLKALGKRCINKDPNLRPTLDAVLQELALMHYERLNRPQKTGPLAGLFRSLKNRFRG</sequence>
<dbReference type="GO" id="GO:0007165">
    <property type="term" value="P:signal transduction"/>
    <property type="evidence" value="ECO:0007669"/>
    <property type="project" value="TreeGrafter"/>
</dbReference>
<dbReference type="OMA" id="ITCPERS"/>
<accession>A0A8B8A1F1</accession>
<dbReference type="KEGG" id="aplc:110990686"/>
<protein>
    <submittedName>
        <fullName evidence="5">Uncharacterized protein LOC110990686</fullName>
    </submittedName>
</protein>
<dbReference type="GO" id="GO:0004672">
    <property type="term" value="F:protein kinase activity"/>
    <property type="evidence" value="ECO:0007669"/>
    <property type="project" value="InterPro"/>
</dbReference>
<feature type="region of interest" description="Disordered" evidence="2">
    <location>
        <begin position="58"/>
        <end position="153"/>
    </location>
</feature>
<evidence type="ECO:0000313" key="5">
    <source>
        <dbReference type="RefSeq" id="XP_022111499.1"/>
    </source>
</evidence>
<organism evidence="4 5">
    <name type="scientific">Acanthaster planci</name>
    <name type="common">Crown-of-thorns starfish</name>
    <dbReference type="NCBI Taxonomy" id="133434"/>
    <lineage>
        <taxon>Eukaryota</taxon>
        <taxon>Metazoa</taxon>
        <taxon>Echinodermata</taxon>
        <taxon>Eleutherozoa</taxon>
        <taxon>Asterozoa</taxon>
        <taxon>Asteroidea</taxon>
        <taxon>Valvatacea</taxon>
        <taxon>Valvatida</taxon>
        <taxon>Acanthasteridae</taxon>
        <taxon>Acanthaster</taxon>
    </lineage>
</organism>
<dbReference type="InterPro" id="IPR017441">
    <property type="entry name" value="Protein_kinase_ATP_BS"/>
</dbReference>
<feature type="compositionally biased region" description="Polar residues" evidence="2">
    <location>
        <begin position="97"/>
        <end position="107"/>
    </location>
</feature>
<keyword evidence="4" id="KW-1185">Reference proteome</keyword>
<dbReference type="InterPro" id="IPR050167">
    <property type="entry name" value="Ser_Thr_protein_kinase"/>
</dbReference>
<dbReference type="Proteomes" id="UP000694845">
    <property type="component" value="Unplaced"/>
</dbReference>
<dbReference type="GeneID" id="110990686"/>
<dbReference type="InterPro" id="IPR000719">
    <property type="entry name" value="Prot_kinase_dom"/>
</dbReference>
<dbReference type="GO" id="GO:0005524">
    <property type="term" value="F:ATP binding"/>
    <property type="evidence" value="ECO:0007669"/>
    <property type="project" value="UniProtKB-UniRule"/>
</dbReference>
<feature type="domain" description="Protein kinase" evidence="3">
    <location>
        <begin position="284"/>
        <end position="531"/>
    </location>
</feature>
<evidence type="ECO:0000313" key="4">
    <source>
        <dbReference type="Proteomes" id="UP000694845"/>
    </source>
</evidence>
<dbReference type="AlphaFoldDB" id="A0A8B8A1F1"/>
<feature type="binding site" evidence="1">
    <location>
        <position position="313"/>
    </location>
    <ligand>
        <name>ATP</name>
        <dbReference type="ChEBI" id="CHEBI:30616"/>
    </ligand>
</feature>
<dbReference type="SUPFAM" id="SSF56112">
    <property type="entry name" value="Protein kinase-like (PK-like)"/>
    <property type="match status" value="1"/>
</dbReference>
<dbReference type="CDD" id="cd00180">
    <property type="entry name" value="PKc"/>
    <property type="match status" value="1"/>
</dbReference>
<feature type="compositionally biased region" description="Basic and acidic residues" evidence="2">
    <location>
        <begin position="117"/>
        <end position="132"/>
    </location>
</feature>
<name>A0A8B8A1F1_ACAPL</name>
<evidence type="ECO:0000256" key="1">
    <source>
        <dbReference type="PROSITE-ProRule" id="PRU10141"/>
    </source>
</evidence>
<dbReference type="PANTHER" id="PTHR23257">
    <property type="entry name" value="SERINE-THREONINE PROTEIN KINASE"/>
    <property type="match status" value="1"/>
</dbReference>
<evidence type="ECO:0000256" key="2">
    <source>
        <dbReference type="SAM" id="MobiDB-lite"/>
    </source>
</evidence>
<dbReference type="Gene3D" id="1.10.510.10">
    <property type="entry name" value="Transferase(Phosphotransferase) domain 1"/>
    <property type="match status" value="1"/>
</dbReference>
<dbReference type="OrthoDB" id="6365500at2759"/>
<proteinExistence type="predicted"/>
<dbReference type="GO" id="GO:0005737">
    <property type="term" value="C:cytoplasm"/>
    <property type="evidence" value="ECO:0007669"/>
    <property type="project" value="TreeGrafter"/>
</dbReference>
<dbReference type="PROSITE" id="PS50011">
    <property type="entry name" value="PROTEIN_KINASE_DOM"/>
    <property type="match status" value="1"/>
</dbReference>
<feature type="compositionally biased region" description="Polar residues" evidence="2">
    <location>
        <begin position="247"/>
        <end position="262"/>
    </location>
</feature>
<gene>
    <name evidence="5" type="primary">LOC110990686</name>
</gene>